<dbReference type="EMBL" id="JOKG01000007">
    <property type="protein sequence ID" value="KEQ11394.1"/>
    <property type="molecule type" value="Genomic_DNA"/>
</dbReference>
<evidence type="ECO:0000313" key="2">
    <source>
        <dbReference type="Proteomes" id="UP000028006"/>
    </source>
</evidence>
<gene>
    <name evidence="1" type="ORF">GZ77_25115</name>
</gene>
<proteinExistence type="predicted"/>
<dbReference type="InterPro" id="IPR010869">
    <property type="entry name" value="DUF1501"/>
</dbReference>
<dbReference type="Proteomes" id="UP000028006">
    <property type="component" value="Unassembled WGS sequence"/>
</dbReference>
<reference evidence="1 2" key="1">
    <citation type="submission" date="2014-06" db="EMBL/GenBank/DDBJ databases">
        <title>Whole Genome Sequences of Three Symbiotic Endozoicomonas Bacteria.</title>
        <authorList>
            <person name="Neave M.J."/>
            <person name="Apprill A."/>
            <person name="Voolstra C.R."/>
        </authorList>
    </citation>
    <scope>NUCLEOTIDE SEQUENCE [LARGE SCALE GENOMIC DNA]</scope>
    <source>
        <strain evidence="1 2">LMG 24815</strain>
    </source>
</reference>
<evidence type="ECO:0008006" key="3">
    <source>
        <dbReference type="Google" id="ProtNLM"/>
    </source>
</evidence>
<evidence type="ECO:0000313" key="1">
    <source>
        <dbReference type="EMBL" id="KEQ11394.1"/>
    </source>
</evidence>
<dbReference type="PANTHER" id="PTHR43737:SF1">
    <property type="entry name" value="DUF1501 DOMAIN-CONTAINING PROTEIN"/>
    <property type="match status" value="1"/>
</dbReference>
<sequence length="385" mass="42372">MTGMKRRELIKMLGMGLSVAPVSLNAPFAFGDDKQASSSRKVVWVMLRGGMDSLQTVVPAFDKDLMKHRRALAEPVIDDLNSLGQGFGLHPALNHLYDWYQNKEMAPVVAVASPYRSRSHFEGQDFLESGLTTINHDSGWLGRALKATSKQGLAVAHSLPVSMRGQANASTWFPSRFRVAEDDLYSQLFKLYQSDDLLRERLEQGLQTRAMAEGAVSGNKKAHFEALAKAAGLLLKDDNSPNALMLEMGGWDTHDNEVFRLNRQLQQLDEGMGSLKKELGSVWKETLVIIATEFGRTVKVNGTMGTDHGTASALLLAGGAVKGGQVLGEWPGLKSSQLYEGRDLMPTSDIRHWIGTAMQQHWKMSDQHIANVFPDLPTGKTTLIV</sequence>
<name>A0A081MYX1_9GAMM</name>
<keyword evidence="2" id="KW-1185">Reference proteome</keyword>
<protein>
    <recommendedName>
        <fullName evidence="3">Tat pathway signal protein</fullName>
    </recommendedName>
</protein>
<organism evidence="1 2">
    <name type="scientific">Endozoicomonas montiporae</name>
    <dbReference type="NCBI Taxonomy" id="1027273"/>
    <lineage>
        <taxon>Bacteria</taxon>
        <taxon>Pseudomonadati</taxon>
        <taxon>Pseudomonadota</taxon>
        <taxon>Gammaproteobacteria</taxon>
        <taxon>Oceanospirillales</taxon>
        <taxon>Endozoicomonadaceae</taxon>
        <taxon>Endozoicomonas</taxon>
    </lineage>
</organism>
<comment type="caution">
    <text evidence="1">The sequence shown here is derived from an EMBL/GenBank/DDBJ whole genome shotgun (WGS) entry which is preliminary data.</text>
</comment>
<dbReference type="eggNOG" id="COG4102">
    <property type="taxonomic scope" value="Bacteria"/>
</dbReference>
<dbReference type="Pfam" id="PF07394">
    <property type="entry name" value="DUF1501"/>
    <property type="match status" value="1"/>
</dbReference>
<dbReference type="AlphaFoldDB" id="A0A081MYX1"/>
<dbReference type="PANTHER" id="PTHR43737">
    <property type="entry name" value="BLL7424 PROTEIN"/>
    <property type="match status" value="1"/>
</dbReference>
<accession>A0A081MYX1</accession>